<keyword evidence="3" id="KW-0732">Signal</keyword>
<evidence type="ECO:0000313" key="4">
    <source>
        <dbReference type="EMBL" id="GMF42064.1"/>
    </source>
</evidence>
<feature type="compositionally biased region" description="Low complexity" evidence="1">
    <location>
        <begin position="330"/>
        <end position="384"/>
    </location>
</feature>
<name>A0A9W6XMX1_9STRA</name>
<evidence type="ECO:0000256" key="1">
    <source>
        <dbReference type="SAM" id="MobiDB-lite"/>
    </source>
</evidence>
<evidence type="ECO:0000256" key="2">
    <source>
        <dbReference type="SAM" id="Phobius"/>
    </source>
</evidence>
<feature type="compositionally biased region" description="Low complexity" evidence="1">
    <location>
        <begin position="242"/>
        <end position="323"/>
    </location>
</feature>
<comment type="caution">
    <text evidence="4">The sequence shown here is derived from an EMBL/GenBank/DDBJ whole genome shotgun (WGS) entry which is preliminary data.</text>
</comment>
<evidence type="ECO:0000313" key="5">
    <source>
        <dbReference type="Proteomes" id="UP001165121"/>
    </source>
</evidence>
<feature type="signal peptide" evidence="3">
    <location>
        <begin position="1"/>
        <end position="23"/>
    </location>
</feature>
<keyword evidence="2" id="KW-0812">Transmembrane</keyword>
<protein>
    <submittedName>
        <fullName evidence="4">Unnamed protein product</fullName>
    </submittedName>
</protein>
<dbReference type="AlphaFoldDB" id="A0A9W6XMX1"/>
<gene>
    <name evidence="4" type="ORF">Pfra01_001360500</name>
</gene>
<accession>A0A9W6XMX1</accession>
<feature type="region of interest" description="Disordered" evidence="1">
    <location>
        <begin position="114"/>
        <end position="150"/>
    </location>
</feature>
<feature type="transmembrane region" description="Helical" evidence="2">
    <location>
        <begin position="429"/>
        <end position="447"/>
    </location>
</feature>
<organism evidence="4 5">
    <name type="scientific">Phytophthora fragariaefolia</name>
    <dbReference type="NCBI Taxonomy" id="1490495"/>
    <lineage>
        <taxon>Eukaryota</taxon>
        <taxon>Sar</taxon>
        <taxon>Stramenopiles</taxon>
        <taxon>Oomycota</taxon>
        <taxon>Peronosporomycetes</taxon>
        <taxon>Peronosporales</taxon>
        <taxon>Peronosporaceae</taxon>
        <taxon>Phytophthora</taxon>
    </lineage>
</organism>
<keyword evidence="2" id="KW-1133">Transmembrane helix</keyword>
<proteinExistence type="predicted"/>
<reference evidence="4" key="1">
    <citation type="submission" date="2023-04" db="EMBL/GenBank/DDBJ databases">
        <title>Phytophthora fragariaefolia NBRC 109709.</title>
        <authorList>
            <person name="Ichikawa N."/>
            <person name="Sato H."/>
            <person name="Tonouchi N."/>
        </authorList>
    </citation>
    <scope>NUCLEOTIDE SEQUENCE</scope>
    <source>
        <strain evidence="4">NBRC 109709</strain>
    </source>
</reference>
<dbReference type="EMBL" id="BSXT01001397">
    <property type="protein sequence ID" value="GMF42064.1"/>
    <property type="molecule type" value="Genomic_DNA"/>
</dbReference>
<evidence type="ECO:0000256" key="3">
    <source>
        <dbReference type="SAM" id="SignalP"/>
    </source>
</evidence>
<dbReference type="OrthoDB" id="129453at2759"/>
<feature type="chain" id="PRO_5040831980" evidence="3">
    <location>
        <begin position="24"/>
        <end position="471"/>
    </location>
</feature>
<dbReference type="Proteomes" id="UP001165121">
    <property type="component" value="Unassembled WGS sequence"/>
</dbReference>
<feature type="region of interest" description="Disordered" evidence="1">
    <location>
        <begin position="242"/>
        <end position="384"/>
    </location>
</feature>
<keyword evidence="5" id="KW-1185">Reference proteome</keyword>
<dbReference type="PROSITE" id="PS51257">
    <property type="entry name" value="PROKAR_LIPOPROTEIN"/>
    <property type="match status" value="1"/>
</dbReference>
<keyword evidence="2" id="KW-0472">Membrane</keyword>
<sequence length="471" mass="46326">MKLNAFARAILAGLAISATSISAACINVSVETDATYCIDGPICSGSGSAPAGSLCPTKGTTAVKDCNNKLSSWTNVGTCVAPADTVCVKIKTGAWGCVFSGTKLSNTTAAVTPAPTTTVKSSNTTANSTAAVTPAPTTTVKSSNTTNSTATGSTSLATNNTCINVSVEADATYCIQGPICSGSGNSPAGSLCPSKGAVAVKDCNNKLPSWTSAGTCVAPSESVCAKIKTGAWGCVYSVSKPSNTTTNSTAAVTPVPTSTSSPTTKPAATPATTTASPTTKPAVTPAATTASPTTKPAATPATTTASPTTKPSATPASTTAAPTTKPPTPATTTATPTTKPSATPASTTAAPTTKPTSSASNSTATNATTTLNSTTTSNSTATSSATITFNSTKTSSSTTYNSTAAPVKLLYADTKDAPSSDDPNSTGSVGIFVAVAAVGAIAAVAAYKKRQRAVKTEYLENVYHGTVPTPL</sequence>